<dbReference type="SUPFAM" id="SSF57903">
    <property type="entry name" value="FYVE/PHD zinc finger"/>
    <property type="match status" value="1"/>
</dbReference>
<name>A0AAV9DJF9_ACOCL</name>
<dbReference type="GO" id="GO:0008270">
    <property type="term" value="F:zinc ion binding"/>
    <property type="evidence" value="ECO:0007669"/>
    <property type="project" value="UniProtKB-KW"/>
</dbReference>
<protein>
    <recommendedName>
        <fullName evidence="3">Increased DNA methylation 1 C-terminal domain-containing protein</fullName>
    </recommendedName>
</protein>
<evidence type="ECO:0000256" key="2">
    <source>
        <dbReference type="ARBA" id="ARBA00022833"/>
    </source>
</evidence>
<dbReference type="CDD" id="cd04301">
    <property type="entry name" value="NAT_SF"/>
    <property type="match status" value="1"/>
</dbReference>
<organism evidence="4 5">
    <name type="scientific">Acorus calamus</name>
    <name type="common">Sweet flag</name>
    <dbReference type="NCBI Taxonomy" id="4465"/>
    <lineage>
        <taxon>Eukaryota</taxon>
        <taxon>Viridiplantae</taxon>
        <taxon>Streptophyta</taxon>
        <taxon>Embryophyta</taxon>
        <taxon>Tracheophyta</taxon>
        <taxon>Spermatophyta</taxon>
        <taxon>Magnoliopsida</taxon>
        <taxon>Liliopsida</taxon>
        <taxon>Acoraceae</taxon>
        <taxon>Acorus</taxon>
    </lineage>
</organism>
<dbReference type="PANTHER" id="PTHR46309">
    <property type="entry name" value="PHD FINGER PROTEIN 12"/>
    <property type="match status" value="1"/>
</dbReference>
<evidence type="ECO:0000313" key="4">
    <source>
        <dbReference type="EMBL" id="KAK1300383.1"/>
    </source>
</evidence>
<dbReference type="GO" id="GO:0003714">
    <property type="term" value="F:transcription corepressor activity"/>
    <property type="evidence" value="ECO:0007669"/>
    <property type="project" value="InterPro"/>
</dbReference>
<evidence type="ECO:0000259" key="3">
    <source>
        <dbReference type="Pfam" id="PF23209"/>
    </source>
</evidence>
<dbReference type="Proteomes" id="UP001180020">
    <property type="component" value="Unassembled WGS sequence"/>
</dbReference>
<dbReference type="GO" id="GO:0005634">
    <property type="term" value="C:nucleus"/>
    <property type="evidence" value="ECO:0007669"/>
    <property type="project" value="TreeGrafter"/>
</dbReference>
<dbReference type="PANTHER" id="PTHR46309:SF1">
    <property type="entry name" value="PHD FINGER PROTEIN 12"/>
    <property type="match status" value="1"/>
</dbReference>
<comment type="caution">
    <text evidence="4">The sequence shown here is derived from an EMBL/GenBank/DDBJ whole genome shotgun (WGS) entry which is preliminary data.</text>
</comment>
<dbReference type="InterPro" id="IPR011011">
    <property type="entry name" value="Znf_FYVE_PHD"/>
</dbReference>
<dbReference type="AlphaFoldDB" id="A0AAV9DJF9"/>
<evidence type="ECO:0000256" key="1">
    <source>
        <dbReference type="ARBA" id="ARBA00022771"/>
    </source>
</evidence>
<evidence type="ECO:0000313" key="5">
    <source>
        <dbReference type="Proteomes" id="UP001180020"/>
    </source>
</evidence>
<reference evidence="4" key="2">
    <citation type="submission" date="2023-06" db="EMBL/GenBank/DDBJ databases">
        <authorList>
            <person name="Ma L."/>
            <person name="Liu K.-W."/>
            <person name="Li Z."/>
            <person name="Hsiao Y.-Y."/>
            <person name="Qi Y."/>
            <person name="Fu T."/>
            <person name="Tang G."/>
            <person name="Zhang D."/>
            <person name="Sun W.-H."/>
            <person name="Liu D.-K."/>
            <person name="Li Y."/>
            <person name="Chen G.-Z."/>
            <person name="Liu X.-D."/>
            <person name="Liao X.-Y."/>
            <person name="Jiang Y.-T."/>
            <person name="Yu X."/>
            <person name="Hao Y."/>
            <person name="Huang J."/>
            <person name="Zhao X.-W."/>
            <person name="Ke S."/>
            <person name="Chen Y.-Y."/>
            <person name="Wu W.-L."/>
            <person name="Hsu J.-L."/>
            <person name="Lin Y.-F."/>
            <person name="Huang M.-D."/>
            <person name="Li C.-Y."/>
            <person name="Huang L."/>
            <person name="Wang Z.-W."/>
            <person name="Zhao X."/>
            <person name="Zhong W.-Y."/>
            <person name="Peng D.-H."/>
            <person name="Ahmad S."/>
            <person name="Lan S."/>
            <person name="Zhang J.-S."/>
            <person name="Tsai W.-C."/>
            <person name="Van De Peer Y."/>
            <person name="Liu Z.-J."/>
        </authorList>
    </citation>
    <scope>NUCLEOTIDE SEQUENCE</scope>
    <source>
        <strain evidence="4">CP</strain>
        <tissue evidence="4">Leaves</tissue>
    </source>
</reference>
<keyword evidence="5" id="KW-1185">Reference proteome</keyword>
<keyword evidence="2" id="KW-0862">Zinc</keyword>
<dbReference type="EMBL" id="JAUJYO010000013">
    <property type="protein sequence ID" value="KAK1300383.1"/>
    <property type="molecule type" value="Genomic_DNA"/>
</dbReference>
<reference evidence="4" key="1">
    <citation type="journal article" date="2023" name="Nat. Commun.">
        <title>Diploid and tetraploid genomes of Acorus and the evolution of monocots.</title>
        <authorList>
            <person name="Ma L."/>
            <person name="Liu K.W."/>
            <person name="Li Z."/>
            <person name="Hsiao Y.Y."/>
            <person name="Qi Y."/>
            <person name="Fu T."/>
            <person name="Tang G.D."/>
            <person name="Zhang D."/>
            <person name="Sun W.H."/>
            <person name="Liu D.K."/>
            <person name="Li Y."/>
            <person name="Chen G.Z."/>
            <person name="Liu X.D."/>
            <person name="Liao X.Y."/>
            <person name="Jiang Y.T."/>
            <person name="Yu X."/>
            <person name="Hao Y."/>
            <person name="Huang J."/>
            <person name="Zhao X.W."/>
            <person name="Ke S."/>
            <person name="Chen Y.Y."/>
            <person name="Wu W.L."/>
            <person name="Hsu J.L."/>
            <person name="Lin Y.F."/>
            <person name="Huang M.D."/>
            <person name="Li C.Y."/>
            <person name="Huang L."/>
            <person name="Wang Z.W."/>
            <person name="Zhao X."/>
            <person name="Zhong W.Y."/>
            <person name="Peng D.H."/>
            <person name="Ahmad S."/>
            <person name="Lan S."/>
            <person name="Zhang J.S."/>
            <person name="Tsai W.C."/>
            <person name="Van de Peer Y."/>
            <person name="Liu Z.J."/>
        </authorList>
    </citation>
    <scope>NUCLEOTIDE SEQUENCE</scope>
    <source>
        <strain evidence="4">CP</strain>
    </source>
</reference>
<dbReference type="InterPro" id="IPR056511">
    <property type="entry name" value="IDM1_C"/>
</dbReference>
<gene>
    <name evidence="4" type="ORF">QJS10_CPB13g01490</name>
</gene>
<keyword evidence="1" id="KW-0479">Metal-binding</keyword>
<dbReference type="GO" id="GO:0006357">
    <property type="term" value="P:regulation of transcription by RNA polymerase II"/>
    <property type="evidence" value="ECO:0007669"/>
    <property type="project" value="TreeGrafter"/>
</dbReference>
<proteinExistence type="predicted"/>
<dbReference type="InterPro" id="IPR013083">
    <property type="entry name" value="Znf_RING/FYVE/PHD"/>
</dbReference>
<dbReference type="InterPro" id="IPR042163">
    <property type="entry name" value="PHF12"/>
</dbReference>
<sequence>MECQRQAWEKEKKLRNVGFQNFGVDDLDPTDDTCGVCADGGHLIICDGCPSTFHKDCLLLKVAAGLTLIMGTLNSVGEGFTWTLLKHLDEDTEGISEQNRFLYLERNVKLSLALSVLYECFVPLVDPRTGVDMISQVTYNCGIHGTRLAEMPFIGTRPKFRRQGMCRRLLSAIEDLLSSLRVEKLIIPAIADLLETWKTSFSFNQLESSHKDDIRNSSLMIFPETTLLQKPIRVAETRSKKENELLETQNFLNSIVMTIKDKDCVIDDPDFQLQWRFYFDGQSTQSFQNLGASLGEVDVVSVSNRHRCVQTSNEPNNVDSLVSTRS</sequence>
<accession>A0AAV9DJF9</accession>
<dbReference type="Gene3D" id="3.30.40.10">
    <property type="entry name" value="Zinc/RING finger domain, C3HC4 (zinc finger)"/>
    <property type="match status" value="1"/>
</dbReference>
<keyword evidence="1" id="KW-0863">Zinc-finger</keyword>
<feature type="domain" description="Increased DNA methylation 1 C-terminal" evidence="3">
    <location>
        <begin position="143"/>
        <end position="231"/>
    </location>
</feature>
<dbReference type="Pfam" id="PF23209">
    <property type="entry name" value="IDM1_C"/>
    <property type="match status" value="1"/>
</dbReference>